<accession>A0A7Z9E3A1</accession>
<dbReference type="Gene3D" id="6.10.340.10">
    <property type="match status" value="1"/>
</dbReference>
<evidence type="ECO:0000256" key="19">
    <source>
        <dbReference type="SAM" id="Phobius"/>
    </source>
</evidence>
<dbReference type="Pfam" id="PF02743">
    <property type="entry name" value="dCache_1"/>
    <property type="match status" value="1"/>
</dbReference>
<dbReference type="GO" id="GO:0000155">
    <property type="term" value="F:phosphorelay sensor kinase activity"/>
    <property type="evidence" value="ECO:0007669"/>
    <property type="project" value="InterPro"/>
</dbReference>
<dbReference type="Gene3D" id="3.30.565.10">
    <property type="entry name" value="Histidine kinase-like ATPase, C-terminal domain"/>
    <property type="match status" value="1"/>
</dbReference>
<gene>
    <name evidence="23" type="ORF">PL8927_780142</name>
</gene>
<dbReference type="PROSITE" id="PS50109">
    <property type="entry name" value="HIS_KIN"/>
    <property type="match status" value="1"/>
</dbReference>
<dbReference type="PRINTS" id="PR00344">
    <property type="entry name" value="BCTRLSENSOR"/>
</dbReference>
<dbReference type="Proteomes" id="UP000184550">
    <property type="component" value="Unassembled WGS sequence"/>
</dbReference>
<name>A0A7Z9E3A1_9CYAN</name>
<dbReference type="FunFam" id="1.10.287.130:FF:000038">
    <property type="entry name" value="Sensory transduction histidine kinase"/>
    <property type="match status" value="1"/>
</dbReference>
<evidence type="ECO:0000313" key="23">
    <source>
        <dbReference type="EMBL" id="VXD23509.1"/>
    </source>
</evidence>
<dbReference type="CDD" id="cd17546">
    <property type="entry name" value="REC_hyHK_CKI1_RcsC-like"/>
    <property type="match status" value="1"/>
</dbReference>
<feature type="transmembrane region" description="Helical" evidence="19">
    <location>
        <begin position="353"/>
        <end position="371"/>
    </location>
</feature>
<comment type="caution">
    <text evidence="23">The sequence shown here is derived from an EMBL/GenBank/DDBJ whole genome shotgun (WGS) entry which is preliminary data.</text>
</comment>
<dbReference type="SUPFAM" id="SSF55874">
    <property type="entry name" value="ATPase domain of HSP90 chaperone/DNA topoisomerase II/histidine kinase"/>
    <property type="match status" value="1"/>
</dbReference>
<keyword evidence="7" id="KW-0808">Transferase</keyword>
<evidence type="ECO:0000256" key="17">
    <source>
        <dbReference type="PROSITE-ProRule" id="PRU00169"/>
    </source>
</evidence>
<keyword evidence="14 19" id="KW-0472">Membrane</keyword>
<feature type="domain" description="HAMP" evidence="22">
    <location>
        <begin position="373"/>
        <end position="433"/>
    </location>
</feature>
<keyword evidence="5" id="KW-1003">Cell membrane</keyword>
<keyword evidence="11" id="KW-0067">ATP-binding</keyword>
<evidence type="ECO:0000313" key="24">
    <source>
        <dbReference type="Proteomes" id="UP000184550"/>
    </source>
</evidence>
<dbReference type="SMART" id="SM00387">
    <property type="entry name" value="HATPase_c"/>
    <property type="match status" value="1"/>
</dbReference>
<keyword evidence="9" id="KW-0547">Nucleotide-binding</keyword>
<comment type="subcellular location">
    <subcellularLocation>
        <location evidence="2">Cell membrane</location>
        <topology evidence="2">Multi-pass membrane protein</topology>
    </subcellularLocation>
</comment>
<dbReference type="SUPFAM" id="SSF52172">
    <property type="entry name" value="CheY-like"/>
    <property type="match status" value="1"/>
</dbReference>
<dbReference type="InterPro" id="IPR003660">
    <property type="entry name" value="HAMP_dom"/>
</dbReference>
<dbReference type="Pfam" id="PF00672">
    <property type="entry name" value="HAMP"/>
    <property type="match status" value="1"/>
</dbReference>
<evidence type="ECO:0000259" key="20">
    <source>
        <dbReference type="PROSITE" id="PS50109"/>
    </source>
</evidence>
<dbReference type="InterPro" id="IPR003594">
    <property type="entry name" value="HATPase_dom"/>
</dbReference>
<organism evidence="23 24">
    <name type="scientific">Planktothrix serta PCC 8927</name>
    <dbReference type="NCBI Taxonomy" id="671068"/>
    <lineage>
        <taxon>Bacteria</taxon>
        <taxon>Bacillati</taxon>
        <taxon>Cyanobacteriota</taxon>
        <taxon>Cyanophyceae</taxon>
        <taxon>Oscillatoriophycideae</taxon>
        <taxon>Oscillatoriales</taxon>
        <taxon>Microcoleaceae</taxon>
        <taxon>Planktothrix</taxon>
    </lineage>
</organism>
<keyword evidence="8 19" id="KW-0812">Transmembrane</keyword>
<dbReference type="Pfam" id="PF02518">
    <property type="entry name" value="HATPase_c"/>
    <property type="match status" value="1"/>
</dbReference>
<evidence type="ECO:0000256" key="8">
    <source>
        <dbReference type="ARBA" id="ARBA00022692"/>
    </source>
</evidence>
<reference evidence="23" key="1">
    <citation type="submission" date="2019-10" db="EMBL/GenBank/DDBJ databases">
        <authorList>
            <consortium name="Genoscope - CEA"/>
            <person name="William W."/>
        </authorList>
    </citation>
    <scope>NUCLEOTIDE SEQUENCE [LARGE SCALE GENOMIC DNA]</scope>
    <source>
        <strain evidence="23">BBR_PRJEB10992</strain>
    </source>
</reference>
<feature type="transmembrane region" description="Helical" evidence="19">
    <location>
        <begin position="16"/>
        <end position="38"/>
    </location>
</feature>
<dbReference type="SUPFAM" id="SSF47384">
    <property type="entry name" value="Homodimeric domain of signal transducing histidine kinase"/>
    <property type="match status" value="1"/>
</dbReference>
<evidence type="ECO:0000256" key="14">
    <source>
        <dbReference type="ARBA" id="ARBA00023136"/>
    </source>
</evidence>
<protein>
    <recommendedName>
        <fullName evidence="16">Circadian input-output histidine kinase CikA</fullName>
        <ecNumber evidence="4">2.7.13.3</ecNumber>
    </recommendedName>
</protein>
<feature type="domain" description="Histidine kinase" evidence="20">
    <location>
        <begin position="473"/>
        <end position="695"/>
    </location>
</feature>
<evidence type="ECO:0000256" key="4">
    <source>
        <dbReference type="ARBA" id="ARBA00012438"/>
    </source>
</evidence>
<comment type="catalytic activity">
    <reaction evidence="1">
        <text>ATP + protein L-histidine = ADP + protein N-phospho-L-histidine.</text>
        <dbReference type="EC" id="2.7.13.3"/>
    </reaction>
</comment>
<dbReference type="Pfam" id="PF00512">
    <property type="entry name" value="HisKA"/>
    <property type="match status" value="1"/>
</dbReference>
<keyword evidence="10 23" id="KW-0418">Kinase</keyword>
<evidence type="ECO:0000256" key="16">
    <source>
        <dbReference type="ARBA" id="ARBA00074306"/>
    </source>
</evidence>
<dbReference type="PROSITE" id="PS50110">
    <property type="entry name" value="RESPONSE_REGULATORY"/>
    <property type="match status" value="1"/>
</dbReference>
<keyword evidence="12 19" id="KW-1133">Transmembrane helix</keyword>
<keyword evidence="23" id="KW-0378">Hydrolase</keyword>
<dbReference type="InterPro" id="IPR011006">
    <property type="entry name" value="CheY-like_superfamily"/>
</dbReference>
<dbReference type="InterPro" id="IPR003661">
    <property type="entry name" value="HisK_dim/P_dom"/>
</dbReference>
<feature type="domain" description="Response regulatory" evidence="21">
    <location>
        <begin position="720"/>
        <end position="836"/>
    </location>
</feature>
<evidence type="ECO:0000256" key="6">
    <source>
        <dbReference type="ARBA" id="ARBA00022553"/>
    </source>
</evidence>
<dbReference type="CDD" id="cd06225">
    <property type="entry name" value="HAMP"/>
    <property type="match status" value="1"/>
</dbReference>
<dbReference type="Pfam" id="PF00072">
    <property type="entry name" value="Response_reg"/>
    <property type="match status" value="1"/>
</dbReference>
<keyword evidence="18" id="KW-0175">Coiled coil</keyword>
<dbReference type="GO" id="GO:0005524">
    <property type="term" value="F:ATP binding"/>
    <property type="evidence" value="ECO:0007669"/>
    <property type="project" value="UniProtKB-KW"/>
</dbReference>
<dbReference type="Gene3D" id="1.10.287.130">
    <property type="match status" value="1"/>
</dbReference>
<evidence type="ECO:0000256" key="2">
    <source>
        <dbReference type="ARBA" id="ARBA00004651"/>
    </source>
</evidence>
<dbReference type="PROSITE" id="PS50885">
    <property type="entry name" value="HAMP"/>
    <property type="match status" value="1"/>
</dbReference>
<dbReference type="OrthoDB" id="581426at2"/>
<dbReference type="CDD" id="cd12913">
    <property type="entry name" value="PDC1_MCP_like"/>
    <property type="match status" value="1"/>
</dbReference>
<dbReference type="InterPro" id="IPR036890">
    <property type="entry name" value="HATPase_C_sf"/>
</dbReference>
<evidence type="ECO:0000256" key="1">
    <source>
        <dbReference type="ARBA" id="ARBA00000085"/>
    </source>
</evidence>
<evidence type="ECO:0000256" key="7">
    <source>
        <dbReference type="ARBA" id="ARBA00022679"/>
    </source>
</evidence>
<dbReference type="GO" id="GO:0016787">
    <property type="term" value="F:hydrolase activity"/>
    <property type="evidence" value="ECO:0007669"/>
    <property type="project" value="UniProtKB-KW"/>
</dbReference>
<dbReference type="SMART" id="SM00388">
    <property type="entry name" value="HisKA"/>
    <property type="match status" value="1"/>
</dbReference>
<keyword evidence="15" id="KW-0131">Cell cycle</keyword>
<keyword evidence="13" id="KW-0902">Two-component regulatory system</keyword>
<dbReference type="GO" id="GO:0009927">
    <property type="term" value="F:histidine phosphotransfer kinase activity"/>
    <property type="evidence" value="ECO:0007669"/>
    <property type="project" value="TreeGrafter"/>
</dbReference>
<evidence type="ECO:0000256" key="13">
    <source>
        <dbReference type="ARBA" id="ARBA00023012"/>
    </source>
</evidence>
<evidence type="ECO:0000256" key="9">
    <source>
        <dbReference type="ARBA" id="ARBA00022741"/>
    </source>
</evidence>
<dbReference type="InterPro" id="IPR036097">
    <property type="entry name" value="HisK_dim/P_sf"/>
</dbReference>
<dbReference type="PANTHER" id="PTHR43047:SF72">
    <property type="entry name" value="OSMOSENSING HISTIDINE PROTEIN KINASE SLN1"/>
    <property type="match status" value="1"/>
</dbReference>
<comment type="similarity">
    <text evidence="3">In the N-terminal section; belongs to the phytochrome family.</text>
</comment>
<dbReference type="Gene3D" id="3.30.450.20">
    <property type="entry name" value="PAS domain"/>
    <property type="match status" value="1"/>
</dbReference>
<dbReference type="GO" id="GO:0005886">
    <property type="term" value="C:plasma membrane"/>
    <property type="evidence" value="ECO:0007669"/>
    <property type="project" value="UniProtKB-SubCell"/>
</dbReference>
<evidence type="ECO:0000256" key="10">
    <source>
        <dbReference type="ARBA" id="ARBA00022777"/>
    </source>
</evidence>
<dbReference type="Gene3D" id="3.40.50.2300">
    <property type="match status" value="1"/>
</dbReference>
<dbReference type="AlphaFoldDB" id="A0A7Z9E3A1"/>
<dbReference type="CDD" id="cd16922">
    <property type="entry name" value="HATPase_EvgS-ArcB-TorS-like"/>
    <property type="match status" value="1"/>
</dbReference>
<feature type="coiled-coil region" evidence="18">
    <location>
        <begin position="425"/>
        <end position="473"/>
    </location>
</feature>
<proteinExistence type="inferred from homology"/>
<dbReference type="EC" id="2.7.13.3" evidence="4"/>
<dbReference type="InterPro" id="IPR004358">
    <property type="entry name" value="Sig_transdc_His_kin-like_C"/>
</dbReference>
<dbReference type="FunFam" id="3.30.565.10:FF:000010">
    <property type="entry name" value="Sensor histidine kinase RcsC"/>
    <property type="match status" value="1"/>
</dbReference>
<dbReference type="SMART" id="SM00448">
    <property type="entry name" value="REC"/>
    <property type="match status" value="1"/>
</dbReference>
<evidence type="ECO:0000259" key="22">
    <source>
        <dbReference type="PROSITE" id="PS50885"/>
    </source>
</evidence>
<dbReference type="InterPro" id="IPR033479">
    <property type="entry name" value="dCache_1"/>
</dbReference>
<evidence type="ECO:0000256" key="12">
    <source>
        <dbReference type="ARBA" id="ARBA00022989"/>
    </source>
</evidence>
<evidence type="ECO:0000256" key="18">
    <source>
        <dbReference type="SAM" id="Coils"/>
    </source>
</evidence>
<evidence type="ECO:0000259" key="21">
    <source>
        <dbReference type="PROSITE" id="PS50110"/>
    </source>
</evidence>
<dbReference type="SMART" id="SM00304">
    <property type="entry name" value="HAMP"/>
    <property type="match status" value="1"/>
</dbReference>
<feature type="modified residue" description="4-aspartylphosphate" evidence="17">
    <location>
        <position position="769"/>
    </location>
</feature>
<dbReference type="InterPro" id="IPR001789">
    <property type="entry name" value="Sig_transdc_resp-reg_receiver"/>
</dbReference>
<evidence type="ECO:0000256" key="15">
    <source>
        <dbReference type="ARBA" id="ARBA00023306"/>
    </source>
</evidence>
<dbReference type="PANTHER" id="PTHR43047">
    <property type="entry name" value="TWO-COMPONENT HISTIDINE PROTEIN KINASE"/>
    <property type="match status" value="1"/>
</dbReference>
<evidence type="ECO:0000256" key="3">
    <source>
        <dbReference type="ARBA" id="ARBA00006402"/>
    </source>
</evidence>
<dbReference type="RefSeq" id="WP_083625566.1">
    <property type="nucleotide sequence ID" value="NZ_LR734879.1"/>
</dbReference>
<evidence type="ECO:0000256" key="11">
    <source>
        <dbReference type="ARBA" id="ARBA00022840"/>
    </source>
</evidence>
<dbReference type="EMBL" id="CZCU02000155">
    <property type="protein sequence ID" value="VXD23509.1"/>
    <property type="molecule type" value="Genomic_DNA"/>
</dbReference>
<evidence type="ECO:0000256" key="5">
    <source>
        <dbReference type="ARBA" id="ARBA00022475"/>
    </source>
</evidence>
<dbReference type="CDD" id="cd00082">
    <property type="entry name" value="HisKA"/>
    <property type="match status" value="1"/>
</dbReference>
<sequence length="929" mass="104647">MSKIDYQMFQKLPLRFILIVPFVLQIFAAVGLTGYLSLRNGQKAVNNLAIQLQYEVGSRIEQHLSSYLSIAPQLNQLNAHAIAIGTINPNNLTQMGRFFWQQRVTFNIGYVLFGTPTGKFSSIGNYFGDQRITFDTVDPEAYGDGRDYVYGTNNRGQLTQLLYKSVEDYFFQKEGWYAAGARLGKPTWSQVYTWEVEPYPLCIAASYPLFDNNKKLTGVLGVEMRLSQLHDFLQELKVSSSGKTFIIERNGLIIASSTHEQPFHLKPGQKPQRLKVTESQEPLIKATANYLKSEIKDFETIKTIQQLQFPFQGNQQFVQIAPWRDQLGLDWLVVVVVPESDFMKEIDANTRTTILLCFGALILAIISGIYTTRHITQPILRLSSASKTIAVSAQQGFRGDLVKPRVEEPKIKELGVLADSFNQMSQQLEDVFATLEQTNKALEKRVEERTSQLQIAKEKADAANQAKSEFLANMSHELRTPLNGILGYAQILEQLEPLTEKGRRGVDVIQQCGYHLLTLINDVLDLSKIEARKMELYPTDFHFPAFLEGVVEICKIKAQQKGIQFNYRPQENLPIGICSDEKRLRQVLINLLGNAIKFTEKGSVTFSIQATPIPPNSRYHLHFEIQDTGVGMTSEQLERIFLPFEQVGETKKNTEGTGLGLAISQKIVSLMGSQLQVQSQLKEGSIFWFDVELPEAKEWANTSRNIHKGIVNGYLGKQRKIIIVDDNWANRSVIVNLLEPIGFEVIEANNGQEGLDKAKAIFPDFIITDLVMPVMDGFALINQLRQLPQLKDTVIIASSASVFDSDQHRSLDAGANAFLPKPVSADLLLELLQVHLNLEWIYLSAESPVPDQNLPSNSQPETPEIPIEILSHLYELAQEGDADGILAEAHLIQTHYPPYFAFTQQVIRLAENFQLKKLRELLSQTLSQS</sequence>
<dbReference type="InterPro" id="IPR005467">
    <property type="entry name" value="His_kinase_dom"/>
</dbReference>
<keyword evidence="6 17" id="KW-0597">Phosphoprotein</keyword>
<keyword evidence="24" id="KW-1185">Reference proteome</keyword>